<protein>
    <recommendedName>
        <fullName evidence="3">S-adenosyl-L-methionine-dependent methyltransferase</fullName>
    </recommendedName>
</protein>
<dbReference type="GO" id="GO:0008757">
    <property type="term" value="F:S-adenosylmethionine-dependent methyltransferase activity"/>
    <property type="evidence" value="ECO:0007669"/>
    <property type="project" value="UniProtKB-ARBA"/>
</dbReference>
<evidence type="ECO:0008006" key="3">
    <source>
        <dbReference type="Google" id="ProtNLM"/>
    </source>
</evidence>
<dbReference type="InterPro" id="IPR019410">
    <property type="entry name" value="Methyltransf_16"/>
</dbReference>
<keyword evidence="2" id="KW-1185">Reference proteome</keyword>
<proteinExistence type="predicted"/>
<dbReference type="PANTHER" id="PTHR14614:SF132">
    <property type="entry name" value="PROTEIN-LYSINE METHYLTRANSFERASE C42C1.13"/>
    <property type="match status" value="1"/>
</dbReference>
<dbReference type="Pfam" id="PF10294">
    <property type="entry name" value="Methyltransf_16"/>
    <property type="match status" value="1"/>
</dbReference>
<reference evidence="1" key="1">
    <citation type="journal article" date="2020" name="Stud. Mycol.">
        <title>101 Dothideomycetes genomes: a test case for predicting lifestyles and emergence of pathogens.</title>
        <authorList>
            <person name="Haridas S."/>
            <person name="Albert R."/>
            <person name="Binder M."/>
            <person name="Bloem J."/>
            <person name="Labutti K."/>
            <person name="Salamov A."/>
            <person name="Andreopoulos B."/>
            <person name="Baker S."/>
            <person name="Barry K."/>
            <person name="Bills G."/>
            <person name="Bluhm B."/>
            <person name="Cannon C."/>
            <person name="Castanera R."/>
            <person name="Culley D."/>
            <person name="Daum C."/>
            <person name="Ezra D."/>
            <person name="Gonzalez J."/>
            <person name="Henrissat B."/>
            <person name="Kuo A."/>
            <person name="Liang C."/>
            <person name="Lipzen A."/>
            <person name="Lutzoni F."/>
            <person name="Magnuson J."/>
            <person name="Mondo S."/>
            <person name="Nolan M."/>
            <person name="Ohm R."/>
            <person name="Pangilinan J."/>
            <person name="Park H.-J."/>
            <person name="Ramirez L."/>
            <person name="Alfaro M."/>
            <person name="Sun H."/>
            <person name="Tritt A."/>
            <person name="Yoshinaga Y."/>
            <person name="Zwiers L.-H."/>
            <person name="Turgeon B."/>
            <person name="Goodwin S."/>
            <person name="Spatafora J."/>
            <person name="Crous P."/>
            <person name="Grigoriev I."/>
        </authorList>
    </citation>
    <scope>NUCLEOTIDE SEQUENCE</scope>
    <source>
        <strain evidence="1">CBS 183.55</strain>
    </source>
</reference>
<dbReference type="RefSeq" id="XP_033449837.1">
    <property type="nucleotide sequence ID" value="XM_033590289.1"/>
</dbReference>
<sequence>MRYIRFLKTPRIVAEKGTGKSQIYGLITITSDLGDSFFPHDVELVAELINADSDEILVWRTLAWAAGMRTLAMTLPLKKSYASSPLRVRIGTEHKAQYDIFENLCQADSHGIVSAWSAGFNSGGVREAVKLVQRRFRVAHRVISVWEETGESIARHLWDAGITLSCQMVELQSIETALCKALNLTSRDPTTSTLGVLELGTGCGMVGMTLASVLPNCDVHLSDLPEAREIVETNIADCALQASNGSNLSFFQLDWDDELPDWLTREHAKFDLVLAADCTYNSDSSPALVSTLRRLADLNKDVVVGIAMKMRHDSERVFFGLMKEAGFAETALFEYPLPGDVDMGEDSVYLHVYRHGS</sequence>
<dbReference type="InterPro" id="IPR029063">
    <property type="entry name" value="SAM-dependent_MTases_sf"/>
</dbReference>
<dbReference type="Proteomes" id="UP000800082">
    <property type="component" value="Unassembled WGS sequence"/>
</dbReference>
<organism evidence="1 2">
    <name type="scientific">Didymella exigua CBS 183.55</name>
    <dbReference type="NCBI Taxonomy" id="1150837"/>
    <lineage>
        <taxon>Eukaryota</taxon>
        <taxon>Fungi</taxon>
        <taxon>Dikarya</taxon>
        <taxon>Ascomycota</taxon>
        <taxon>Pezizomycotina</taxon>
        <taxon>Dothideomycetes</taxon>
        <taxon>Pleosporomycetidae</taxon>
        <taxon>Pleosporales</taxon>
        <taxon>Pleosporineae</taxon>
        <taxon>Didymellaceae</taxon>
        <taxon>Didymella</taxon>
    </lineage>
</organism>
<dbReference type="OrthoDB" id="413520at2759"/>
<dbReference type="AlphaFoldDB" id="A0A6A5RPK8"/>
<dbReference type="CDD" id="cd02440">
    <property type="entry name" value="AdoMet_MTases"/>
    <property type="match status" value="1"/>
</dbReference>
<evidence type="ECO:0000313" key="2">
    <source>
        <dbReference type="Proteomes" id="UP000800082"/>
    </source>
</evidence>
<evidence type="ECO:0000313" key="1">
    <source>
        <dbReference type="EMBL" id="KAF1929589.1"/>
    </source>
</evidence>
<dbReference type="PANTHER" id="PTHR14614">
    <property type="entry name" value="HEPATOCELLULAR CARCINOMA-ASSOCIATED ANTIGEN"/>
    <property type="match status" value="1"/>
</dbReference>
<dbReference type="GO" id="GO:0005829">
    <property type="term" value="C:cytosol"/>
    <property type="evidence" value="ECO:0007669"/>
    <property type="project" value="TreeGrafter"/>
</dbReference>
<dbReference type="SUPFAM" id="SSF53335">
    <property type="entry name" value="S-adenosyl-L-methionine-dependent methyltransferases"/>
    <property type="match status" value="1"/>
</dbReference>
<gene>
    <name evidence="1" type="ORF">M421DRAFT_4052</name>
</gene>
<dbReference type="Gene3D" id="3.40.50.150">
    <property type="entry name" value="Vaccinia Virus protein VP39"/>
    <property type="match status" value="1"/>
</dbReference>
<dbReference type="EMBL" id="ML978965">
    <property type="protein sequence ID" value="KAF1929589.1"/>
    <property type="molecule type" value="Genomic_DNA"/>
</dbReference>
<dbReference type="GeneID" id="54347952"/>
<accession>A0A6A5RPK8</accession>
<name>A0A6A5RPK8_9PLEO</name>